<dbReference type="Proteomes" id="UP000662857">
    <property type="component" value="Chromosome"/>
</dbReference>
<dbReference type="AlphaFoldDB" id="A0A895YEI8"/>
<proteinExistence type="predicted"/>
<name>A0A895YEI8_9ACTN</name>
<evidence type="ECO:0000313" key="1">
    <source>
        <dbReference type="EMBL" id="QSB14565.1"/>
    </source>
</evidence>
<evidence type="ECO:0000313" key="2">
    <source>
        <dbReference type="Proteomes" id="UP000662857"/>
    </source>
</evidence>
<gene>
    <name evidence="1" type="ORF">JQS43_24340</name>
</gene>
<protein>
    <submittedName>
        <fullName evidence="1">Uncharacterized protein</fullName>
    </submittedName>
</protein>
<accession>A0A895YEI8</accession>
<reference evidence="1" key="1">
    <citation type="submission" date="2021-02" db="EMBL/GenBank/DDBJ databases">
        <title>Natrosporangium hydrolyticum gen. nov., sp. nov, a haloalkaliphilic actinobacterium from a soda solonchak soil.</title>
        <authorList>
            <person name="Sorokin D.Y."/>
            <person name="Khijniak T.V."/>
            <person name="Zakharycheva A.P."/>
            <person name="Boueva O.V."/>
            <person name="Ariskina E.V."/>
            <person name="Hahnke R.L."/>
            <person name="Bunk B."/>
            <person name="Sproer C."/>
            <person name="Schumann P."/>
            <person name="Evtushenko L.I."/>
            <person name="Kublanov I.V."/>
        </authorList>
    </citation>
    <scope>NUCLEOTIDE SEQUENCE</scope>
    <source>
        <strain evidence="1">DSM 106523</strain>
    </source>
</reference>
<sequence length="75" mass="8381">MSRLGRYERDRRVRKEGKGYTVTVDGREYRVLHTDAFAWGIYTGPNLDLVGDGRGGFAHGYRGAEAAIDALIGHR</sequence>
<dbReference type="KEGG" id="nhy:JQS43_24340"/>
<keyword evidence="2" id="KW-1185">Reference proteome</keyword>
<dbReference type="EMBL" id="CP070499">
    <property type="protein sequence ID" value="QSB14565.1"/>
    <property type="molecule type" value="Genomic_DNA"/>
</dbReference>
<dbReference type="RefSeq" id="WP_239676706.1">
    <property type="nucleotide sequence ID" value="NZ_CP070499.1"/>
</dbReference>
<organism evidence="1 2">
    <name type="scientific">Natronosporangium hydrolyticum</name>
    <dbReference type="NCBI Taxonomy" id="2811111"/>
    <lineage>
        <taxon>Bacteria</taxon>
        <taxon>Bacillati</taxon>
        <taxon>Actinomycetota</taxon>
        <taxon>Actinomycetes</taxon>
        <taxon>Micromonosporales</taxon>
        <taxon>Micromonosporaceae</taxon>
        <taxon>Natronosporangium</taxon>
    </lineage>
</organism>